<dbReference type="PANTHER" id="PTHR10908">
    <property type="entry name" value="SEROTONIN N-ACETYLTRANSFERASE"/>
    <property type="match status" value="1"/>
</dbReference>
<dbReference type="Proteomes" id="UP000634919">
    <property type="component" value="Unassembled WGS sequence"/>
</dbReference>
<gene>
    <name evidence="4" type="ORF">H9646_10285</name>
</gene>
<dbReference type="InterPro" id="IPR016181">
    <property type="entry name" value="Acyl_CoA_acyltransferase"/>
</dbReference>
<dbReference type="InterPro" id="IPR000182">
    <property type="entry name" value="GNAT_dom"/>
</dbReference>
<evidence type="ECO:0000313" key="5">
    <source>
        <dbReference type="Proteomes" id="UP000634919"/>
    </source>
</evidence>
<dbReference type="EMBL" id="JACSQK010000005">
    <property type="protein sequence ID" value="MBD7960876.1"/>
    <property type="molecule type" value="Genomic_DNA"/>
</dbReference>
<dbReference type="SUPFAM" id="SSF55729">
    <property type="entry name" value="Acyl-CoA N-acyltransferases (Nat)"/>
    <property type="match status" value="1"/>
</dbReference>
<dbReference type="Gene3D" id="3.40.630.30">
    <property type="match status" value="1"/>
</dbReference>
<evidence type="ECO:0000313" key="4">
    <source>
        <dbReference type="EMBL" id="MBD7960876.1"/>
    </source>
</evidence>
<keyword evidence="1" id="KW-0808">Transferase</keyword>
<evidence type="ECO:0000259" key="3">
    <source>
        <dbReference type="PROSITE" id="PS51186"/>
    </source>
</evidence>
<keyword evidence="5" id="KW-1185">Reference proteome</keyword>
<protein>
    <submittedName>
        <fullName evidence="4">GNAT family N-acetyltransferase</fullName>
    </submittedName>
</protein>
<sequence length="173" mass="18900">MSETLNLARPPQLLLRPATAQDLPQLIAIENACFSPQEAATPAAFALRLQRIPDCFWVAQLHGQVIGLINGPVVAERYIRDELFKQLNASPATGGHQTVLGLAVHPAHRKLGIGRLLLSQLETVAHTAQRETVTLTCLQDRVPFYEALGYVNEGASASVHAAQVWLNMVKPLR</sequence>
<dbReference type="PANTHER" id="PTHR10908:SF0">
    <property type="entry name" value="SEROTONIN N-ACETYLTRANSFERASE"/>
    <property type="match status" value="1"/>
</dbReference>
<keyword evidence="2" id="KW-0012">Acyltransferase</keyword>
<dbReference type="InterPro" id="IPR051635">
    <property type="entry name" value="SNAT-like"/>
</dbReference>
<dbReference type="PROSITE" id="PS51186">
    <property type="entry name" value="GNAT"/>
    <property type="match status" value="1"/>
</dbReference>
<reference evidence="4 5" key="1">
    <citation type="submission" date="2020-08" db="EMBL/GenBank/DDBJ databases">
        <title>A Genomic Blueprint of the Chicken Gut Microbiome.</title>
        <authorList>
            <person name="Gilroy R."/>
            <person name="Ravi A."/>
            <person name="Getino M."/>
            <person name="Pursley I."/>
            <person name="Horton D.L."/>
            <person name="Alikhan N.-F."/>
            <person name="Baker D."/>
            <person name="Gharbi K."/>
            <person name="Hall N."/>
            <person name="Watson M."/>
            <person name="Adriaenssens E.M."/>
            <person name="Foster-Nyarko E."/>
            <person name="Jarju S."/>
            <person name="Secka A."/>
            <person name="Antonio M."/>
            <person name="Oren A."/>
            <person name="Chaudhuri R."/>
            <person name="La Ragione R.M."/>
            <person name="Hildebrand F."/>
            <person name="Pallen M.J."/>
        </authorList>
    </citation>
    <scope>NUCLEOTIDE SEQUENCE [LARGE SCALE GENOMIC DNA]</scope>
    <source>
        <strain evidence="4 5">Sa2CVA6</strain>
    </source>
</reference>
<evidence type="ECO:0000256" key="2">
    <source>
        <dbReference type="ARBA" id="ARBA00023315"/>
    </source>
</evidence>
<dbReference type="Pfam" id="PF00583">
    <property type="entry name" value="Acetyltransf_1"/>
    <property type="match status" value="1"/>
</dbReference>
<organism evidence="4 5">
    <name type="scientific">Comamonas avium</name>
    <dbReference type="NCBI Taxonomy" id="2762231"/>
    <lineage>
        <taxon>Bacteria</taxon>
        <taxon>Pseudomonadati</taxon>
        <taxon>Pseudomonadota</taxon>
        <taxon>Betaproteobacteria</taxon>
        <taxon>Burkholderiales</taxon>
        <taxon>Comamonadaceae</taxon>
        <taxon>Comamonas</taxon>
    </lineage>
</organism>
<accession>A0ABR8SBK8</accession>
<name>A0ABR8SBK8_9BURK</name>
<evidence type="ECO:0000256" key="1">
    <source>
        <dbReference type="ARBA" id="ARBA00022679"/>
    </source>
</evidence>
<dbReference type="RefSeq" id="WP_191723291.1">
    <property type="nucleotide sequence ID" value="NZ_JACSQK010000005.1"/>
</dbReference>
<dbReference type="CDD" id="cd04301">
    <property type="entry name" value="NAT_SF"/>
    <property type="match status" value="1"/>
</dbReference>
<feature type="domain" description="N-acetyltransferase" evidence="3">
    <location>
        <begin position="13"/>
        <end position="173"/>
    </location>
</feature>
<comment type="caution">
    <text evidence="4">The sequence shown here is derived from an EMBL/GenBank/DDBJ whole genome shotgun (WGS) entry which is preliminary data.</text>
</comment>
<proteinExistence type="predicted"/>